<name>A0A317CUC0_9GAMM</name>
<evidence type="ECO:0000259" key="1">
    <source>
        <dbReference type="PROSITE" id="PS50883"/>
    </source>
</evidence>
<dbReference type="PANTHER" id="PTHR33121">
    <property type="entry name" value="CYCLIC DI-GMP PHOSPHODIESTERASE PDEF"/>
    <property type="match status" value="1"/>
</dbReference>
<dbReference type="EMBL" id="QGKM01000005">
    <property type="protein sequence ID" value="PWR00071.1"/>
    <property type="molecule type" value="Genomic_DNA"/>
</dbReference>
<dbReference type="GO" id="GO:0071111">
    <property type="term" value="F:cyclic-guanylate-specific phosphodiesterase activity"/>
    <property type="evidence" value="ECO:0007669"/>
    <property type="project" value="InterPro"/>
</dbReference>
<dbReference type="SUPFAM" id="SSF141868">
    <property type="entry name" value="EAL domain-like"/>
    <property type="match status" value="1"/>
</dbReference>
<dbReference type="AlphaFoldDB" id="A0A317CUC0"/>
<dbReference type="PROSITE" id="PS50887">
    <property type="entry name" value="GGDEF"/>
    <property type="match status" value="1"/>
</dbReference>
<dbReference type="InterPro" id="IPR001633">
    <property type="entry name" value="EAL_dom"/>
</dbReference>
<dbReference type="Proteomes" id="UP000245539">
    <property type="component" value="Unassembled WGS sequence"/>
</dbReference>
<dbReference type="Gene3D" id="3.30.70.270">
    <property type="match status" value="1"/>
</dbReference>
<dbReference type="InterPro" id="IPR043128">
    <property type="entry name" value="Rev_trsase/Diguanyl_cyclase"/>
</dbReference>
<dbReference type="InterPro" id="IPR029787">
    <property type="entry name" value="Nucleotide_cyclase"/>
</dbReference>
<evidence type="ECO:0000313" key="4">
    <source>
        <dbReference type="Proteomes" id="UP000245539"/>
    </source>
</evidence>
<dbReference type="Pfam" id="PF00563">
    <property type="entry name" value="EAL"/>
    <property type="match status" value="1"/>
</dbReference>
<dbReference type="InterPro" id="IPR000160">
    <property type="entry name" value="GGDEF_dom"/>
</dbReference>
<dbReference type="SMART" id="SM00267">
    <property type="entry name" value="GGDEF"/>
    <property type="match status" value="1"/>
</dbReference>
<keyword evidence="4" id="KW-1185">Reference proteome</keyword>
<reference evidence="3 4" key="1">
    <citation type="submission" date="2018-05" db="EMBL/GenBank/DDBJ databases">
        <title>Leucothrix arctica sp. nov., isolated from Arctic seawater.</title>
        <authorList>
            <person name="Choi A."/>
            <person name="Baek K."/>
        </authorList>
    </citation>
    <scope>NUCLEOTIDE SEQUENCE [LARGE SCALE GENOMIC DNA]</scope>
    <source>
        <strain evidence="3 4">JCM 18388</strain>
    </source>
</reference>
<dbReference type="Gene3D" id="3.30.450.20">
    <property type="entry name" value="PAS domain"/>
    <property type="match status" value="1"/>
</dbReference>
<dbReference type="PROSITE" id="PS50883">
    <property type="entry name" value="EAL"/>
    <property type="match status" value="1"/>
</dbReference>
<dbReference type="SMART" id="SM00052">
    <property type="entry name" value="EAL"/>
    <property type="match status" value="1"/>
</dbReference>
<dbReference type="PANTHER" id="PTHR33121:SF23">
    <property type="entry name" value="CYCLIC DI-GMP PHOSPHODIESTERASE PDEB"/>
    <property type="match status" value="1"/>
</dbReference>
<protein>
    <submittedName>
        <fullName evidence="3">GGDEF-domain containing protein</fullName>
    </submittedName>
</protein>
<dbReference type="Pfam" id="PF00990">
    <property type="entry name" value="GGDEF"/>
    <property type="match status" value="1"/>
</dbReference>
<evidence type="ECO:0000259" key="2">
    <source>
        <dbReference type="PROSITE" id="PS50887"/>
    </source>
</evidence>
<dbReference type="CDD" id="cd01949">
    <property type="entry name" value="GGDEF"/>
    <property type="match status" value="1"/>
</dbReference>
<dbReference type="SUPFAM" id="SSF55073">
    <property type="entry name" value="Nucleotide cyclase"/>
    <property type="match status" value="1"/>
</dbReference>
<dbReference type="InterPro" id="IPR035919">
    <property type="entry name" value="EAL_sf"/>
</dbReference>
<organism evidence="3 4">
    <name type="scientific">Leucothrix pacifica</name>
    <dbReference type="NCBI Taxonomy" id="1247513"/>
    <lineage>
        <taxon>Bacteria</taxon>
        <taxon>Pseudomonadati</taxon>
        <taxon>Pseudomonadota</taxon>
        <taxon>Gammaproteobacteria</taxon>
        <taxon>Thiotrichales</taxon>
        <taxon>Thiotrichaceae</taxon>
        <taxon>Leucothrix</taxon>
    </lineage>
</organism>
<dbReference type="NCBIfam" id="TIGR00254">
    <property type="entry name" value="GGDEF"/>
    <property type="match status" value="1"/>
</dbReference>
<dbReference type="InterPro" id="IPR050706">
    <property type="entry name" value="Cyclic-di-GMP_PDE-like"/>
</dbReference>
<comment type="caution">
    <text evidence="3">The sequence shown here is derived from an EMBL/GenBank/DDBJ whole genome shotgun (WGS) entry which is preliminary data.</text>
</comment>
<feature type="domain" description="GGDEF" evidence="2">
    <location>
        <begin position="199"/>
        <end position="334"/>
    </location>
</feature>
<gene>
    <name evidence="3" type="ORF">DKW60_02725</name>
</gene>
<dbReference type="CDD" id="cd01948">
    <property type="entry name" value="EAL"/>
    <property type="match status" value="1"/>
</dbReference>
<accession>A0A317CUC0</accession>
<sequence>MLLVAAIAALLVVMLFMVLKKRKRGDSASSACSEALAVKEEILKMVPNPVVLLTGQYTLVYLNPAAEKLLDSPLRRNLGKPVNGLFQLFNTQTKLPVKDYLDLNHAGASVNQAKLIHCIVKYQQSINAWMNVTIQPIELHEDPMKSQYAIFLEDVTATRAVESQLNYMERHDSQTGLLNRKAFEAVLKASIDDAKKHGSSHVFMALSIDQFKTINDTVGYAAGDSLITKVVSVLKQTVAGEGDNIGGRLAGNDFGVLFKESTLFSAANKMKIIRDEIGAFQFNWNTRTFPVTLSGGFVVIKKDTSSAARVLTESDIACRTARNHGGNRVIAYRAESAEMRQEQSNMEGVWNLKKAFKNNSFELFAQPIHPLKESQFGKPFSHYELLIRMVGEDSKFVPPDEFIPVAEYYSMMPELDRWVVREAFSYIAQVEPTDNPPVFAINLSGQSLDEASFRDFVMDELKTSGADARMICFEITEAVAVNDLTLATRFISSLKAEGSSFSLDDFGTGVSSYGYLQSLDVDYLKIDGIFVKDLIRDGIARNIVESVTQVGHSMGLKIIAEYVEDDKIISLLRKMGVDYGQGYGICKPKPLEEMIVPHLAAKKKTAAAV</sequence>
<dbReference type="Gene3D" id="3.20.20.450">
    <property type="entry name" value="EAL domain"/>
    <property type="match status" value="1"/>
</dbReference>
<proteinExistence type="predicted"/>
<feature type="domain" description="EAL" evidence="1">
    <location>
        <begin position="345"/>
        <end position="602"/>
    </location>
</feature>
<evidence type="ECO:0000313" key="3">
    <source>
        <dbReference type="EMBL" id="PWR00071.1"/>
    </source>
</evidence>